<keyword evidence="1" id="KW-1133">Transmembrane helix</keyword>
<proteinExistence type="predicted"/>
<keyword evidence="1" id="KW-0472">Membrane</keyword>
<dbReference type="EMBL" id="JADWDC010000008">
    <property type="protein sequence ID" value="MCC0176336.1"/>
    <property type="molecule type" value="Genomic_DNA"/>
</dbReference>
<protein>
    <submittedName>
        <fullName evidence="2">Uncharacterized protein</fullName>
    </submittedName>
</protein>
<name>A0A964FEW7_9CYAN</name>
<comment type="caution">
    <text evidence="2">The sequence shown here is derived from an EMBL/GenBank/DDBJ whole genome shotgun (WGS) entry which is preliminary data.</text>
</comment>
<evidence type="ECO:0000313" key="2">
    <source>
        <dbReference type="EMBL" id="MCC0176336.1"/>
    </source>
</evidence>
<reference evidence="2" key="1">
    <citation type="journal article" date="2021" name="Antonie Van Leeuwenhoek">
        <title>Draft genome and description of Waterburya agarophytonicola gen. nov. sp. nov. (Pleurocapsales, Cyanobacteria): a seaweed symbiont.</title>
        <authorList>
            <person name="Bonthond G."/>
            <person name="Shalygin S."/>
            <person name="Bayer T."/>
            <person name="Weinberger F."/>
        </authorList>
    </citation>
    <scope>NUCLEOTIDE SEQUENCE</scope>
    <source>
        <strain evidence="2">KI4</strain>
    </source>
</reference>
<keyword evidence="3" id="KW-1185">Reference proteome</keyword>
<feature type="transmembrane region" description="Helical" evidence="1">
    <location>
        <begin position="12"/>
        <end position="37"/>
    </location>
</feature>
<feature type="transmembrane region" description="Helical" evidence="1">
    <location>
        <begin position="201"/>
        <end position="218"/>
    </location>
</feature>
<feature type="transmembrane region" description="Helical" evidence="1">
    <location>
        <begin position="57"/>
        <end position="77"/>
    </location>
</feature>
<dbReference type="AlphaFoldDB" id="A0A964FEW7"/>
<feature type="transmembrane region" description="Helical" evidence="1">
    <location>
        <begin position="89"/>
        <end position="112"/>
    </location>
</feature>
<evidence type="ECO:0000313" key="3">
    <source>
        <dbReference type="Proteomes" id="UP000729733"/>
    </source>
</evidence>
<dbReference type="RefSeq" id="WP_229639378.1">
    <property type="nucleotide sequence ID" value="NZ_JADWDC010000008.1"/>
</dbReference>
<evidence type="ECO:0000256" key="1">
    <source>
        <dbReference type="SAM" id="Phobius"/>
    </source>
</evidence>
<keyword evidence="1" id="KW-0812">Transmembrane</keyword>
<feature type="transmembrane region" description="Helical" evidence="1">
    <location>
        <begin position="162"/>
        <end position="181"/>
    </location>
</feature>
<dbReference type="Proteomes" id="UP000729733">
    <property type="component" value="Unassembled WGS sequence"/>
</dbReference>
<organism evidence="2 3">
    <name type="scientific">Waterburya agarophytonicola KI4</name>
    <dbReference type="NCBI Taxonomy" id="2874699"/>
    <lineage>
        <taxon>Bacteria</taxon>
        <taxon>Bacillati</taxon>
        <taxon>Cyanobacteriota</taxon>
        <taxon>Cyanophyceae</taxon>
        <taxon>Pleurocapsales</taxon>
        <taxon>Hyellaceae</taxon>
        <taxon>Waterburya</taxon>
        <taxon>Waterburya agarophytonicola</taxon>
    </lineage>
</organism>
<gene>
    <name evidence="2" type="ORF">I4641_05015</name>
</gene>
<sequence length="234" mass="27163">MQLKISLSPRKIIRYLTIGVIFFTLVSVGIQICKYSYGYRADWMQLFNVDRELNFPTWYSALTIAFCAILLRIIAAGKKQQGDRYTKDWQLLSLIFWFMAIDEVLSIHEILIIPEISNALNLPWFLHSMWVIPGTIFVIWFIRRYSKFTSNLPYISRKHFFLAASCYIGGALLMEMVGSYIAEAQGQQNLVYALTATVEEAMEMSGIVIFVYGLLCYLRQWADKFDLEITILNK</sequence>
<feature type="transmembrane region" description="Helical" evidence="1">
    <location>
        <begin position="124"/>
        <end position="142"/>
    </location>
</feature>
<accession>A0A964FEW7</accession>